<name>A0A7R7ZS46_ASPCH</name>
<evidence type="ECO:0000256" key="3">
    <source>
        <dbReference type="ARBA" id="ARBA00022679"/>
    </source>
</evidence>
<dbReference type="CDD" id="cd21742">
    <property type="entry name" value="MobB_NDR_LATS-like"/>
    <property type="match status" value="1"/>
</dbReference>
<dbReference type="GO" id="GO:0035556">
    <property type="term" value="P:intracellular signal transduction"/>
    <property type="evidence" value="ECO:0007669"/>
    <property type="project" value="TreeGrafter"/>
</dbReference>
<feature type="region of interest" description="Disordered" evidence="9">
    <location>
        <begin position="1"/>
        <end position="100"/>
    </location>
</feature>
<dbReference type="PANTHER" id="PTHR24356:SF400">
    <property type="entry name" value="SERINE_THREONINE-PROTEIN KINASE CBK1"/>
    <property type="match status" value="1"/>
</dbReference>
<evidence type="ECO:0000256" key="7">
    <source>
        <dbReference type="ARBA" id="ARBA00047899"/>
    </source>
</evidence>
<dbReference type="Gene3D" id="3.30.200.20">
    <property type="entry name" value="Phosphorylase Kinase, domain 1"/>
    <property type="match status" value="1"/>
</dbReference>
<evidence type="ECO:0000256" key="8">
    <source>
        <dbReference type="ARBA" id="ARBA00048679"/>
    </source>
</evidence>
<dbReference type="InterPro" id="IPR011009">
    <property type="entry name" value="Kinase-like_dom_sf"/>
</dbReference>
<feature type="compositionally biased region" description="Polar residues" evidence="9">
    <location>
        <begin position="27"/>
        <end position="43"/>
    </location>
</feature>
<feature type="region of interest" description="Disordered" evidence="9">
    <location>
        <begin position="414"/>
        <end position="454"/>
    </location>
</feature>
<feature type="domain" description="Protein kinase" evidence="10">
    <location>
        <begin position="392"/>
        <end position="762"/>
    </location>
</feature>
<dbReference type="PANTHER" id="PTHR24356">
    <property type="entry name" value="SERINE/THREONINE-PROTEIN KINASE"/>
    <property type="match status" value="1"/>
</dbReference>
<feature type="compositionally biased region" description="Polar residues" evidence="9">
    <location>
        <begin position="77"/>
        <end position="94"/>
    </location>
</feature>
<keyword evidence="3" id="KW-0808">Transferase</keyword>
<dbReference type="SMART" id="SM00133">
    <property type="entry name" value="S_TK_X"/>
    <property type="match status" value="1"/>
</dbReference>
<keyword evidence="5" id="KW-0418">Kinase</keyword>
<evidence type="ECO:0000256" key="6">
    <source>
        <dbReference type="ARBA" id="ARBA00022840"/>
    </source>
</evidence>
<feature type="region of interest" description="Disordered" evidence="9">
    <location>
        <begin position="124"/>
        <end position="180"/>
    </location>
</feature>
<evidence type="ECO:0000259" key="10">
    <source>
        <dbReference type="PROSITE" id="PS50011"/>
    </source>
</evidence>
<dbReference type="Pfam" id="PF00069">
    <property type="entry name" value="Pkinase"/>
    <property type="match status" value="2"/>
</dbReference>
<evidence type="ECO:0000256" key="4">
    <source>
        <dbReference type="ARBA" id="ARBA00022741"/>
    </source>
</evidence>
<reference evidence="12" key="2">
    <citation type="submission" date="2021-02" db="EMBL/GenBank/DDBJ databases">
        <title>Aspergillus chevalieri M1 genome sequence.</title>
        <authorList>
            <person name="Kadooka C."/>
            <person name="Mori K."/>
            <person name="Futagami T."/>
        </authorList>
    </citation>
    <scope>NUCLEOTIDE SEQUENCE</scope>
    <source>
        <strain evidence="12">M1</strain>
    </source>
</reference>
<evidence type="ECO:0000256" key="2">
    <source>
        <dbReference type="ARBA" id="ARBA00022527"/>
    </source>
</evidence>
<keyword evidence="6" id="KW-0067">ATP-binding</keyword>
<feature type="region of interest" description="Disordered" evidence="9">
    <location>
        <begin position="818"/>
        <end position="848"/>
    </location>
</feature>
<comment type="catalytic activity">
    <reaction evidence="8">
        <text>L-seryl-[protein] + ATP = O-phospho-L-seryl-[protein] + ADP + H(+)</text>
        <dbReference type="Rhea" id="RHEA:17989"/>
        <dbReference type="Rhea" id="RHEA-COMP:9863"/>
        <dbReference type="Rhea" id="RHEA-COMP:11604"/>
        <dbReference type="ChEBI" id="CHEBI:15378"/>
        <dbReference type="ChEBI" id="CHEBI:29999"/>
        <dbReference type="ChEBI" id="CHEBI:30616"/>
        <dbReference type="ChEBI" id="CHEBI:83421"/>
        <dbReference type="ChEBI" id="CHEBI:456216"/>
        <dbReference type="EC" id="2.7.11.1"/>
    </reaction>
</comment>
<dbReference type="RefSeq" id="XP_043141263.1">
    <property type="nucleotide sequence ID" value="XM_043284044.1"/>
</dbReference>
<dbReference type="Gene3D" id="1.10.510.10">
    <property type="entry name" value="Transferase(Phosphotransferase) domain 1"/>
    <property type="match status" value="1"/>
</dbReference>
<sequence>MTVNSGPDRSSRGPLGIWAPSKAAEGNNEQRSAGASTTTNGSGSDVVVMQGRNRLSARLQRSSSKLLTLLRPRRDSSNVAKESSPVSRTTSNLEQVGGGSRFSYPVAAKDTLVGQNAVSRPQSAPIISLPHSSTLPGLESLPDLSTVSHSEGQREARQETEKTLTDDSGNMQGQQTRSNQNLSALLSSKLSTAFVNSTVVHRSNLQTRPSIWAFQHQGAADDPLSKQGDNTVESPNPSSSPSSAGCWSSNPSNPKSTPPTSDESVSPVDNSKSLFWRKADNEELECGRPQKKCTSVQAPNTPPSIVTVEAAANAKVFFETYFNAVFSHVNARSQRRIELEKYLYSLRLTPEEQETARKAWIGQEREYLRQYRVLKTRCHNASPGKAASVANYEIVKVLGNGSFGIVSLVREKKDEGSRSSEGDSPALENGRMSEVKTRDVRARRADGRTGHRRQTTSVKGIYAMKVIRKAEMLRSSQEGHLRAERDFLVASAKSRWVVPLIASFQDSQNLYLVMEYMIGGDFLGLLIRENILPEPVTKWYIAEMILCVEESHKLNWIHRDIKPDNFLISASGHLKIADFGLAFDGHWAHDQGYYNNHRYSLIKKLGIQIDGDATDREDKEKAKQALEAVLDSREPPSFDLLGWRDRHQRRRLARSVVGTSQYMAPEVVKGKLYDGRCDWWSIGIILYECLYGFTPFVSDDRFTTKLKIVNHHQILHFPMQRLSDKFVSTDAIDLISQLLQEKEYRLSARNYRLNDLAERSFFKGMDPRYRNYRGMYVCPNDSSDIKTHPFFRGINWDALHRSTPPFIPVVRDWDDTQYFEDPFQSPPDGNTPNAPETALEAPSQTTDATPGDMALAAAKVNKVPCGAKTQKRRAKEGRARDKILRDEQVGKTVLEMRQKDAFLGYTYRRPKPVALALKGERGRPLVSRGRLSDLYGC</sequence>
<comment type="catalytic activity">
    <reaction evidence="7">
        <text>L-threonyl-[protein] + ATP = O-phospho-L-threonyl-[protein] + ADP + H(+)</text>
        <dbReference type="Rhea" id="RHEA:46608"/>
        <dbReference type="Rhea" id="RHEA-COMP:11060"/>
        <dbReference type="Rhea" id="RHEA-COMP:11605"/>
        <dbReference type="ChEBI" id="CHEBI:15378"/>
        <dbReference type="ChEBI" id="CHEBI:30013"/>
        <dbReference type="ChEBI" id="CHEBI:30616"/>
        <dbReference type="ChEBI" id="CHEBI:61977"/>
        <dbReference type="ChEBI" id="CHEBI:456216"/>
        <dbReference type="EC" id="2.7.11.1"/>
    </reaction>
</comment>
<keyword evidence="13" id="KW-1185">Reference proteome</keyword>
<dbReference type="KEGG" id="ache:ACHE_80650S"/>
<evidence type="ECO:0000256" key="1">
    <source>
        <dbReference type="ARBA" id="ARBA00012513"/>
    </source>
</evidence>
<gene>
    <name evidence="12" type="ORF">ACHE_80650S</name>
</gene>
<dbReference type="EC" id="2.7.11.1" evidence="1"/>
<proteinExistence type="predicted"/>
<dbReference type="InterPro" id="IPR000719">
    <property type="entry name" value="Prot_kinase_dom"/>
</dbReference>
<dbReference type="SMART" id="SM00220">
    <property type="entry name" value="S_TKc"/>
    <property type="match status" value="1"/>
</dbReference>
<evidence type="ECO:0000313" key="13">
    <source>
        <dbReference type="Proteomes" id="UP000637239"/>
    </source>
</evidence>
<evidence type="ECO:0000256" key="9">
    <source>
        <dbReference type="SAM" id="MobiDB-lite"/>
    </source>
</evidence>
<dbReference type="PROSITE" id="PS50011">
    <property type="entry name" value="PROTEIN_KINASE_DOM"/>
    <property type="match status" value="1"/>
</dbReference>
<organism evidence="12 13">
    <name type="scientific">Aspergillus chevalieri</name>
    <name type="common">Eurotium chevalieri</name>
    <dbReference type="NCBI Taxonomy" id="182096"/>
    <lineage>
        <taxon>Eukaryota</taxon>
        <taxon>Fungi</taxon>
        <taxon>Dikarya</taxon>
        <taxon>Ascomycota</taxon>
        <taxon>Pezizomycotina</taxon>
        <taxon>Eurotiomycetes</taxon>
        <taxon>Eurotiomycetidae</taxon>
        <taxon>Eurotiales</taxon>
        <taxon>Aspergillaceae</taxon>
        <taxon>Aspergillus</taxon>
        <taxon>Aspergillus subgen. Aspergillus</taxon>
    </lineage>
</organism>
<keyword evidence="4" id="KW-0547">Nucleotide-binding</keyword>
<dbReference type="SUPFAM" id="SSF56112">
    <property type="entry name" value="Protein kinase-like (PK-like)"/>
    <property type="match status" value="1"/>
</dbReference>
<evidence type="ECO:0000313" key="12">
    <source>
        <dbReference type="EMBL" id="BCR92750.1"/>
    </source>
</evidence>
<protein>
    <recommendedName>
        <fullName evidence="1">non-specific serine/threonine protein kinase</fullName>
        <ecNumber evidence="1">2.7.11.1</ecNumber>
    </recommendedName>
</protein>
<dbReference type="AlphaFoldDB" id="A0A7R7ZS46"/>
<evidence type="ECO:0000256" key="5">
    <source>
        <dbReference type="ARBA" id="ARBA00022777"/>
    </source>
</evidence>
<dbReference type="InterPro" id="IPR000961">
    <property type="entry name" value="AGC-kinase_C"/>
</dbReference>
<dbReference type="GO" id="GO:0005524">
    <property type="term" value="F:ATP binding"/>
    <property type="evidence" value="ECO:0007669"/>
    <property type="project" value="UniProtKB-KW"/>
</dbReference>
<dbReference type="Proteomes" id="UP000637239">
    <property type="component" value="Chromosome 8"/>
</dbReference>
<reference evidence="12" key="1">
    <citation type="submission" date="2021-01" db="EMBL/GenBank/DDBJ databases">
        <authorList>
            <consortium name="Aspergillus chevalieri M1 genome sequencing consortium"/>
            <person name="Kazuki M."/>
            <person name="Futagami T."/>
        </authorList>
    </citation>
    <scope>NUCLEOTIDE SEQUENCE</scope>
    <source>
        <strain evidence="12">M1</strain>
    </source>
</reference>
<feature type="compositionally biased region" description="Basic and acidic residues" evidence="9">
    <location>
        <begin position="151"/>
        <end position="165"/>
    </location>
</feature>
<dbReference type="GO" id="GO:0004674">
    <property type="term" value="F:protein serine/threonine kinase activity"/>
    <property type="evidence" value="ECO:0007669"/>
    <property type="project" value="UniProtKB-KW"/>
</dbReference>
<dbReference type="PROSITE" id="PS51285">
    <property type="entry name" value="AGC_KINASE_CTER"/>
    <property type="match status" value="1"/>
</dbReference>
<feature type="compositionally biased region" description="Basic and acidic residues" evidence="9">
    <location>
        <begin position="431"/>
        <end position="449"/>
    </location>
</feature>
<feature type="domain" description="AGC-kinase C-terminal" evidence="11">
    <location>
        <begin position="792"/>
        <end position="917"/>
    </location>
</feature>
<evidence type="ECO:0000259" key="11">
    <source>
        <dbReference type="PROSITE" id="PS51285"/>
    </source>
</evidence>
<feature type="region of interest" description="Disordered" evidence="9">
    <location>
        <begin position="218"/>
        <end position="272"/>
    </location>
</feature>
<accession>A0A7R7ZS46</accession>
<dbReference type="GeneID" id="66987099"/>
<dbReference type="EMBL" id="AP024423">
    <property type="protein sequence ID" value="BCR92750.1"/>
    <property type="molecule type" value="Genomic_DNA"/>
</dbReference>
<feature type="compositionally biased region" description="Polar residues" evidence="9">
    <location>
        <begin position="262"/>
        <end position="272"/>
    </location>
</feature>
<feature type="compositionally biased region" description="Polar residues" evidence="9">
    <location>
        <begin position="166"/>
        <end position="180"/>
    </location>
</feature>
<feature type="compositionally biased region" description="Low complexity" evidence="9">
    <location>
        <begin position="234"/>
        <end position="261"/>
    </location>
</feature>
<dbReference type="InterPro" id="IPR050236">
    <property type="entry name" value="Ser_Thr_kinase_AGC"/>
</dbReference>
<dbReference type="InterPro" id="IPR059233">
    <property type="entry name" value="MobB_NdrA/B/Cbk1"/>
</dbReference>
<keyword evidence="2" id="KW-0723">Serine/threonine-protein kinase</keyword>